<reference evidence="2 3" key="1">
    <citation type="journal article" date="2020" name="Nature">
        <title>Six reference-quality genomes reveal evolution of bat adaptations.</title>
        <authorList>
            <person name="Jebb D."/>
            <person name="Huang Z."/>
            <person name="Pippel M."/>
            <person name="Hughes G.M."/>
            <person name="Lavrichenko K."/>
            <person name="Devanna P."/>
            <person name="Winkler S."/>
            <person name="Jermiin L.S."/>
            <person name="Skirmuntt E.C."/>
            <person name="Katzourakis A."/>
            <person name="Burkitt-Gray L."/>
            <person name="Ray D.A."/>
            <person name="Sullivan K.A.M."/>
            <person name="Roscito J.G."/>
            <person name="Kirilenko B.M."/>
            <person name="Davalos L.M."/>
            <person name="Corthals A.P."/>
            <person name="Power M.L."/>
            <person name="Jones G."/>
            <person name="Ransome R.D."/>
            <person name="Dechmann D.K.N."/>
            <person name="Locatelli A.G."/>
            <person name="Puechmaille S.J."/>
            <person name="Fedrigo O."/>
            <person name="Jarvis E.D."/>
            <person name="Hiller M."/>
            <person name="Vernes S.C."/>
            <person name="Myers E.W."/>
            <person name="Teeling E.C."/>
        </authorList>
    </citation>
    <scope>NUCLEOTIDE SEQUENCE [LARGE SCALE GENOMIC DNA]</scope>
    <source>
        <strain evidence="2">MPipKuh1</strain>
        <tissue evidence="2">Flight muscle</tissue>
    </source>
</reference>
<dbReference type="EMBL" id="JACAGB010000027">
    <property type="protein sequence ID" value="KAF6301334.1"/>
    <property type="molecule type" value="Genomic_DNA"/>
</dbReference>
<evidence type="ECO:0000313" key="2">
    <source>
        <dbReference type="EMBL" id="KAF6301334.1"/>
    </source>
</evidence>
<feature type="region of interest" description="Disordered" evidence="1">
    <location>
        <begin position="15"/>
        <end position="63"/>
    </location>
</feature>
<dbReference type="AlphaFoldDB" id="A0A7J7TKM2"/>
<evidence type="ECO:0000256" key="1">
    <source>
        <dbReference type="SAM" id="MobiDB-lite"/>
    </source>
</evidence>
<accession>A0A7J7TKM2</accession>
<name>A0A7J7TKM2_PIPKU</name>
<gene>
    <name evidence="2" type="ORF">mPipKuh1_009341</name>
</gene>
<comment type="caution">
    <text evidence="2">The sequence shown here is derived from an EMBL/GenBank/DDBJ whole genome shotgun (WGS) entry which is preliminary data.</text>
</comment>
<evidence type="ECO:0000313" key="3">
    <source>
        <dbReference type="Proteomes" id="UP000558488"/>
    </source>
</evidence>
<dbReference type="Proteomes" id="UP000558488">
    <property type="component" value="Unassembled WGS sequence"/>
</dbReference>
<keyword evidence="3" id="KW-1185">Reference proteome</keyword>
<protein>
    <submittedName>
        <fullName evidence="2">Uncharacterized protein</fullName>
    </submittedName>
</protein>
<sequence length="130" mass="14285">MFSFVLSYRAPDVPSVLLSGGRRSDERGGPARGCSPGPGHRLHSLSQGGPSPPPHAQESQRAPAVQPVAKLAWWQKGGRGFCQGLLLWFLPSLPVPALLSEERARVVQWPRRSSGFEPWPRPCHHSPFHL</sequence>
<proteinExistence type="predicted"/>
<organism evidence="2 3">
    <name type="scientific">Pipistrellus kuhlii</name>
    <name type="common">Kuhl's pipistrelle</name>
    <dbReference type="NCBI Taxonomy" id="59472"/>
    <lineage>
        <taxon>Eukaryota</taxon>
        <taxon>Metazoa</taxon>
        <taxon>Chordata</taxon>
        <taxon>Craniata</taxon>
        <taxon>Vertebrata</taxon>
        <taxon>Euteleostomi</taxon>
        <taxon>Mammalia</taxon>
        <taxon>Eutheria</taxon>
        <taxon>Laurasiatheria</taxon>
        <taxon>Chiroptera</taxon>
        <taxon>Yangochiroptera</taxon>
        <taxon>Vespertilionidae</taxon>
        <taxon>Pipistrellus</taxon>
    </lineage>
</organism>